<dbReference type="Gene3D" id="3.30.70.330">
    <property type="match status" value="1"/>
</dbReference>
<feature type="domain" description="DUF6570" evidence="2">
    <location>
        <begin position="3"/>
        <end position="76"/>
    </location>
</feature>
<dbReference type="Proteomes" id="UP001159427">
    <property type="component" value="Unassembled WGS sequence"/>
</dbReference>
<name>A0ABN8LUD4_9CNID</name>
<organism evidence="3 4">
    <name type="scientific">Porites evermanni</name>
    <dbReference type="NCBI Taxonomy" id="104178"/>
    <lineage>
        <taxon>Eukaryota</taxon>
        <taxon>Metazoa</taxon>
        <taxon>Cnidaria</taxon>
        <taxon>Anthozoa</taxon>
        <taxon>Hexacorallia</taxon>
        <taxon>Scleractinia</taxon>
        <taxon>Fungiina</taxon>
        <taxon>Poritidae</taxon>
        <taxon>Porites</taxon>
    </lineage>
</organism>
<dbReference type="Pfam" id="PF00076">
    <property type="entry name" value="RRM_1"/>
    <property type="match status" value="1"/>
</dbReference>
<proteinExistence type="predicted"/>
<feature type="domain" description="RRM" evidence="1">
    <location>
        <begin position="147"/>
        <end position="183"/>
    </location>
</feature>
<sequence length="200" mass="22409">MSDAQQMLIARVAPTVHVHLPKHGGTASKGHCIAFPQAVQEPATSLPCLPAEVDITCVRRQGKDYTHDDFRVRRHRDESTIILLMLMLLLMALTESLPQDDSGIILPKSGVPTCKQSKRQKVLLVVVLRMQDIQSTYLLGKRFRNRLFVGALPLDTTTQELAEYFSFFSSVIEAKVILDEPKSLKAMELSLSKVKMMFGM</sequence>
<evidence type="ECO:0000313" key="4">
    <source>
        <dbReference type="Proteomes" id="UP001159427"/>
    </source>
</evidence>
<keyword evidence="4" id="KW-1185">Reference proteome</keyword>
<dbReference type="Pfam" id="PF20209">
    <property type="entry name" value="DUF6570"/>
    <property type="match status" value="1"/>
</dbReference>
<evidence type="ECO:0008006" key="5">
    <source>
        <dbReference type="Google" id="ProtNLM"/>
    </source>
</evidence>
<comment type="caution">
    <text evidence="3">The sequence shown here is derived from an EMBL/GenBank/DDBJ whole genome shotgun (WGS) entry which is preliminary data.</text>
</comment>
<evidence type="ECO:0000259" key="1">
    <source>
        <dbReference type="Pfam" id="PF00076"/>
    </source>
</evidence>
<dbReference type="InterPro" id="IPR000504">
    <property type="entry name" value="RRM_dom"/>
</dbReference>
<reference evidence="3 4" key="1">
    <citation type="submission" date="2022-05" db="EMBL/GenBank/DDBJ databases">
        <authorList>
            <consortium name="Genoscope - CEA"/>
            <person name="William W."/>
        </authorList>
    </citation>
    <scope>NUCLEOTIDE SEQUENCE [LARGE SCALE GENOMIC DNA]</scope>
</reference>
<evidence type="ECO:0000259" key="2">
    <source>
        <dbReference type="Pfam" id="PF20209"/>
    </source>
</evidence>
<protein>
    <recommendedName>
        <fullName evidence="5">RRM domain-containing protein</fullName>
    </recommendedName>
</protein>
<dbReference type="SUPFAM" id="SSF54928">
    <property type="entry name" value="RNA-binding domain, RBD"/>
    <property type="match status" value="1"/>
</dbReference>
<accession>A0ABN8LUD4</accession>
<dbReference type="InterPro" id="IPR012677">
    <property type="entry name" value="Nucleotide-bd_a/b_plait_sf"/>
</dbReference>
<gene>
    <name evidence="3" type="ORF">PEVE_00008376</name>
</gene>
<dbReference type="EMBL" id="CALNXI010000157">
    <property type="protein sequence ID" value="CAH3020717.1"/>
    <property type="molecule type" value="Genomic_DNA"/>
</dbReference>
<dbReference type="InterPro" id="IPR035979">
    <property type="entry name" value="RBD_domain_sf"/>
</dbReference>
<evidence type="ECO:0000313" key="3">
    <source>
        <dbReference type="EMBL" id="CAH3020717.1"/>
    </source>
</evidence>
<dbReference type="InterPro" id="IPR046700">
    <property type="entry name" value="DUF6570"/>
</dbReference>